<dbReference type="EC" id="3.1.3.48" evidence="2"/>
<evidence type="ECO:0000256" key="1">
    <source>
        <dbReference type="ARBA" id="ARBA00008601"/>
    </source>
</evidence>
<protein>
    <recommendedName>
        <fullName evidence="2">protein-tyrosine-phosphatase</fullName>
        <ecNumber evidence="2">3.1.3.48</ecNumber>
    </recommendedName>
</protein>
<dbReference type="STRING" id="74649.A0A2P6SCY7"/>
<comment type="caution">
    <text evidence="5">The sequence shown here is derived from an EMBL/GenBank/DDBJ whole genome shotgun (WGS) entry which is preliminary data.</text>
</comment>
<keyword evidence="6" id="KW-1185">Reference proteome</keyword>
<dbReference type="Gramene" id="PRQ56542">
    <property type="protein sequence ID" value="PRQ56542"/>
    <property type="gene ID" value="RchiOBHm_Chr1g0337531"/>
</dbReference>
<keyword evidence="3 5" id="KW-0378">Hydrolase</keyword>
<gene>
    <name evidence="5" type="ORF">RchiOBHm_Chr1g0337531</name>
</gene>
<keyword evidence="4" id="KW-0904">Protein phosphatase</keyword>
<proteinExistence type="inferred from homology"/>
<dbReference type="AlphaFoldDB" id="A0A2P6SCY7"/>
<accession>A0A2P6SCY7</accession>
<dbReference type="EMBL" id="PDCK01000039">
    <property type="protein sequence ID" value="PRQ56542.1"/>
    <property type="molecule type" value="Genomic_DNA"/>
</dbReference>
<dbReference type="PANTHER" id="PTHR45848:SF4">
    <property type="entry name" value="DUAL SPECIFICITY PROTEIN PHOSPHATASE 12"/>
    <property type="match status" value="1"/>
</dbReference>
<dbReference type="OMA" id="CAHCEAH"/>
<evidence type="ECO:0000313" key="5">
    <source>
        <dbReference type="EMBL" id="PRQ56542.1"/>
    </source>
</evidence>
<comment type="similarity">
    <text evidence="1">Belongs to the protein-tyrosine phosphatase family. Non-receptor class dual specificity subfamily.</text>
</comment>
<dbReference type="Proteomes" id="UP000238479">
    <property type="component" value="Chromosome 1"/>
</dbReference>
<dbReference type="GO" id="GO:0008138">
    <property type="term" value="F:protein tyrosine/serine/threonine phosphatase activity"/>
    <property type="evidence" value="ECO:0007669"/>
    <property type="project" value="TreeGrafter"/>
</dbReference>
<reference evidence="5 6" key="1">
    <citation type="journal article" date="2018" name="Nat. Genet.">
        <title>The Rosa genome provides new insights in the design of modern roses.</title>
        <authorList>
            <person name="Bendahmane M."/>
        </authorList>
    </citation>
    <scope>NUCLEOTIDE SEQUENCE [LARGE SCALE GENOMIC DNA]</scope>
    <source>
        <strain evidence="6">cv. Old Blush</strain>
    </source>
</reference>
<organism evidence="5 6">
    <name type="scientific">Rosa chinensis</name>
    <name type="common">China rose</name>
    <dbReference type="NCBI Taxonomy" id="74649"/>
    <lineage>
        <taxon>Eukaryota</taxon>
        <taxon>Viridiplantae</taxon>
        <taxon>Streptophyta</taxon>
        <taxon>Embryophyta</taxon>
        <taxon>Tracheophyta</taxon>
        <taxon>Spermatophyta</taxon>
        <taxon>Magnoliopsida</taxon>
        <taxon>eudicotyledons</taxon>
        <taxon>Gunneridae</taxon>
        <taxon>Pentapetalae</taxon>
        <taxon>rosids</taxon>
        <taxon>fabids</taxon>
        <taxon>Rosales</taxon>
        <taxon>Rosaceae</taxon>
        <taxon>Rosoideae</taxon>
        <taxon>Rosoideae incertae sedis</taxon>
        <taxon>Rosa</taxon>
    </lineage>
</organism>
<name>A0A2P6SCY7_ROSCH</name>
<evidence type="ECO:0000256" key="4">
    <source>
        <dbReference type="ARBA" id="ARBA00022912"/>
    </source>
</evidence>
<evidence type="ECO:0000256" key="3">
    <source>
        <dbReference type="ARBA" id="ARBA00022801"/>
    </source>
</evidence>
<dbReference type="PANTHER" id="PTHR45848">
    <property type="entry name" value="DUAL SPECIFICITY PROTEIN PHOSPHATASE 12 FAMILY MEMBER"/>
    <property type="match status" value="1"/>
</dbReference>
<sequence>MTAVEEGAMAGKLSCAHCEAHLGYFNWSGIQCSCGSWITPDFQLHRSRVDMGSI</sequence>
<evidence type="ECO:0000313" key="6">
    <source>
        <dbReference type="Proteomes" id="UP000238479"/>
    </source>
</evidence>
<evidence type="ECO:0000256" key="2">
    <source>
        <dbReference type="ARBA" id="ARBA00013064"/>
    </source>
</evidence>
<dbReference type="GO" id="GO:0004725">
    <property type="term" value="F:protein tyrosine phosphatase activity"/>
    <property type="evidence" value="ECO:0007669"/>
    <property type="project" value="UniProtKB-EC"/>
</dbReference>